<dbReference type="InterPro" id="IPR037185">
    <property type="entry name" value="EmrE-like"/>
</dbReference>
<sequence length="361" mass="36753">MLSHRAGLWWGLLGVLAFSFTLPFTRIAVEGLSPLFIGSGRAVIAAALAAVALAATGQRLPSAAQWGRLALVAGGVVVGFPMLTSYALTTSSAGHGAVVIALLPAATAIMAVLRVKERPAASFWTFAGLGAVAAVGFAALQGGGFASLDAADLLFFGAVLAAAVGYAEGGLLARELGSWQTVSWALVLAAPVMIAAAGIEVAREAPTATPVQWLAFAYLAAVSMYLGFFAWYRGLAIGPMAQVSQVQLTQPVMTIAWAALLLGEPVGWSTVGGGLAVIACAGLAVRARLKASRRIADDLGGSPGAAEAPEGEREVCSTTSLVQEAATAGTGPRPSRSFFTRPAEAAPGSVRPRPARRADSR</sequence>
<feature type="region of interest" description="Disordered" evidence="6">
    <location>
        <begin position="299"/>
        <end position="361"/>
    </location>
</feature>
<feature type="transmembrane region" description="Helical" evidence="7">
    <location>
        <begin position="69"/>
        <end position="88"/>
    </location>
</feature>
<dbReference type="SUPFAM" id="SSF103481">
    <property type="entry name" value="Multidrug resistance efflux transporter EmrE"/>
    <property type="match status" value="2"/>
</dbReference>
<gene>
    <name evidence="9" type="ORF">QWI33_22340</name>
</gene>
<feature type="transmembrane region" description="Helical" evidence="7">
    <location>
        <begin position="182"/>
        <end position="199"/>
    </location>
</feature>
<evidence type="ECO:0000256" key="5">
    <source>
        <dbReference type="ARBA" id="ARBA00023136"/>
    </source>
</evidence>
<keyword evidence="5 7" id="KW-0472">Membrane</keyword>
<feature type="transmembrane region" description="Helical" evidence="7">
    <location>
        <begin position="120"/>
        <end position="141"/>
    </location>
</feature>
<name>A0ABT7YV56_9ACTN</name>
<feature type="transmembrane region" description="Helical" evidence="7">
    <location>
        <begin position="35"/>
        <end position="57"/>
    </location>
</feature>
<evidence type="ECO:0000313" key="10">
    <source>
        <dbReference type="Proteomes" id="UP001171902"/>
    </source>
</evidence>
<evidence type="ECO:0000256" key="6">
    <source>
        <dbReference type="SAM" id="MobiDB-lite"/>
    </source>
</evidence>
<dbReference type="Proteomes" id="UP001171902">
    <property type="component" value="Unassembled WGS sequence"/>
</dbReference>
<feature type="transmembrane region" description="Helical" evidence="7">
    <location>
        <begin position="211"/>
        <end position="231"/>
    </location>
</feature>
<comment type="subcellular location">
    <subcellularLocation>
        <location evidence="1">Membrane</location>
        <topology evidence="1">Multi-pass membrane protein</topology>
    </subcellularLocation>
</comment>
<feature type="transmembrane region" description="Helical" evidence="7">
    <location>
        <begin position="153"/>
        <end position="173"/>
    </location>
</feature>
<evidence type="ECO:0000259" key="8">
    <source>
        <dbReference type="Pfam" id="PF00892"/>
    </source>
</evidence>
<dbReference type="EMBL" id="JAUEMJ010000008">
    <property type="protein sequence ID" value="MDN3242477.1"/>
    <property type="molecule type" value="Genomic_DNA"/>
</dbReference>
<evidence type="ECO:0000256" key="1">
    <source>
        <dbReference type="ARBA" id="ARBA00004141"/>
    </source>
</evidence>
<feature type="transmembrane region" description="Helical" evidence="7">
    <location>
        <begin position="266"/>
        <end position="285"/>
    </location>
</feature>
<feature type="transmembrane region" description="Helical" evidence="7">
    <location>
        <begin position="7"/>
        <end position="29"/>
    </location>
</feature>
<feature type="transmembrane region" description="Helical" evidence="7">
    <location>
        <begin position="94"/>
        <end position="113"/>
    </location>
</feature>
<comment type="caution">
    <text evidence="9">The sequence shown here is derived from an EMBL/GenBank/DDBJ whole genome shotgun (WGS) entry which is preliminary data.</text>
</comment>
<accession>A0ABT7YV56</accession>
<keyword evidence="4 7" id="KW-1133">Transmembrane helix</keyword>
<protein>
    <submittedName>
        <fullName evidence="9">DMT family transporter</fullName>
    </submittedName>
</protein>
<evidence type="ECO:0000256" key="3">
    <source>
        <dbReference type="ARBA" id="ARBA00022692"/>
    </source>
</evidence>
<keyword evidence="3 7" id="KW-0812">Transmembrane</keyword>
<feature type="transmembrane region" description="Helical" evidence="7">
    <location>
        <begin position="243"/>
        <end position="260"/>
    </location>
</feature>
<evidence type="ECO:0000256" key="7">
    <source>
        <dbReference type="SAM" id="Phobius"/>
    </source>
</evidence>
<dbReference type="PANTHER" id="PTHR32322:SF2">
    <property type="entry name" value="EAMA DOMAIN-CONTAINING PROTEIN"/>
    <property type="match status" value="1"/>
</dbReference>
<dbReference type="Pfam" id="PF00892">
    <property type="entry name" value="EamA"/>
    <property type="match status" value="2"/>
</dbReference>
<proteinExistence type="inferred from homology"/>
<organism evidence="9 10">
    <name type="scientific">Glycomyces tritici</name>
    <dbReference type="NCBI Taxonomy" id="2665176"/>
    <lineage>
        <taxon>Bacteria</taxon>
        <taxon>Bacillati</taxon>
        <taxon>Actinomycetota</taxon>
        <taxon>Actinomycetes</taxon>
        <taxon>Glycomycetales</taxon>
        <taxon>Glycomycetaceae</taxon>
        <taxon>Glycomyces</taxon>
    </lineage>
</organism>
<dbReference type="InterPro" id="IPR050638">
    <property type="entry name" value="AA-Vitamin_Transporters"/>
</dbReference>
<comment type="similarity">
    <text evidence="2">Belongs to the EamA transporter family.</text>
</comment>
<feature type="domain" description="EamA" evidence="8">
    <location>
        <begin position="151"/>
        <end position="281"/>
    </location>
</feature>
<dbReference type="PANTHER" id="PTHR32322">
    <property type="entry name" value="INNER MEMBRANE TRANSPORTER"/>
    <property type="match status" value="1"/>
</dbReference>
<reference evidence="9" key="1">
    <citation type="submission" date="2023-06" db="EMBL/GenBank/DDBJ databases">
        <title>Gycomyces niveus sp.nov., a novel actinomycete isolated from soil in Shouguang.</title>
        <authorList>
            <person name="Yang X."/>
            <person name="Zhao J."/>
        </authorList>
    </citation>
    <scope>NUCLEOTIDE SEQUENCE</scope>
    <source>
        <strain evidence="9">NEAU C2</strain>
    </source>
</reference>
<keyword evidence="10" id="KW-1185">Reference proteome</keyword>
<feature type="domain" description="EamA" evidence="8">
    <location>
        <begin position="6"/>
        <end position="135"/>
    </location>
</feature>
<dbReference type="InterPro" id="IPR000620">
    <property type="entry name" value="EamA_dom"/>
</dbReference>
<evidence type="ECO:0000256" key="4">
    <source>
        <dbReference type="ARBA" id="ARBA00022989"/>
    </source>
</evidence>
<evidence type="ECO:0000313" key="9">
    <source>
        <dbReference type="EMBL" id="MDN3242477.1"/>
    </source>
</evidence>
<evidence type="ECO:0000256" key="2">
    <source>
        <dbReference type="ARBA" id="ARBA00007362"/>
    </source>
</evidence>